<feature type="domain" description="RAP" evidence="4">
    <location>
        <begin position="745"/>
        <end position="805"/>
    </location>
</feature>
<sequence>MAACVLCRRVPRLRYLRGLRKDFAQAQHVNSKAEDETSEQEGKRGALRDEESSLQGGYRLHYNPSSYHHTVWNCANTRSQTDNDEEEQCLSTLASSLWQQSNRYSVSCSRHLSSSKNTLLDLAFNKGPDPKMPLPSLYHRKPISPDVKVDTRAFLKCRSEYASISFDLNQRPLSIEWERALQLLQKVTVLKGSMKPSDVSQFLAELSLLHPDKMSLVRSDQRFIMLLRYSVENLRLFTQPQLLEVLQSFVWLDIPSAHTVLGLYEAELSCRANKMSLHQLLLAADLWRCIGRQVPQFLQHLYKSVHLYLGQMEVPELIQLLYIMGESRRCPKDLIHPVVQLLMRHLQQLHPEEVGTVCLALFKSQASISEGAVTGIVDKAHSFVGEMSDFAMVNVLKYLRFSYLYHWPWMEAMTLEVPRRAHRMGVKGLMHVALACSALHYRNDNILMAIAERIPSLVPHCRSKDSCKLLWSFGTLGFLPVQSPSFYPSLTEALRQRKAEFQRYPEHLLTGLLGLVFVSQFQQDLIALALSPDFVNLALKSKQLELKKDLFTLDGTVALELPEWTGPRLSCELREETEEMLWKFAQSDTCRKPEVQEAESALQELLGSEQFVCTRMILPHTRSIDLEVHVDSTGQPIPVNPAPHMATISSENNSSKFPSNHSWGRINTGVTITDELLAQLTNTKNTTNPVTPSPAVTTSPHRVEPDDDVRLFDTGLNLTSAIAEILTKPSSLSVDPQDSKGTVKLAIQVAHRNHYCYHSRQLLGLHALKRRQLKLAGYKVVELSYQEWFPMLRRSKAEKLAYLHCKIYNSL</sequence>
<keyword evidence="6" id="KW-1185">Reference proteome</keyword>
<dbReference type="GO" id="GO:0016301">
    <property type="term" value="F:kinase activity"/>
    <property type="evidence" value="ECO:0007669"/>
    <property type="project" value="UniProtKB-KW"/>
</dbReference>
<feature type="region of interest" description="Disordered" evidence="3">
    <location>
        <begin position="26"/>
        <end position="54"/>
    </location>
</feature>
<keyword evidence="5" id="KW-0418">Kinase</keyword>
<dbReference type="PANTHER" id="PTHR21228">
    <property type="entry name" value="FAST LEU-RICH DOMAIN-CONTAINING"/>
    <property type="match status" value="1"/>
</dbReference>
<protein>
    <submittedName>
        <fullName evidence="5">FAST kinase domain-containing protein 5, mitochondrial</fullName>
    </submittedName>
</protein>
<dbReference type="PROSITE" id="PS51286">
    <property type="entry name" value="RAP"/>
    <property type="match status" value="1"/>
</dbReference>
<feature type="compositionally biased region" description="Basic and acidic residues" evidence="3">
    <location>
        <begin position="31"/>
        <end position="51"/>
    </location>
</feature>
<name>A0AAV1N3V8_SCOSC</name>
<dbReference type="GO" id="GO:0003723">
    <property type="term" value="F:RNA binding"/>
    <property type="evidence" value="ECO:0007669"/>
    <property type="project" value="TreeGrafter"/>
</dbReference>
<accession>A0AAV1N3V8</accession>
<dbReference type="GO" id="GO:0005759">
    <property type="term" value="C:mitochondrial matrix"/>
    <property type="evidence" value="ECO:0007669"/>
    <property type="project" value="TreeGrafter"/>
</dbReference>
<dbReference type="Pfam" id="PF08368">
    <property type="entry name" value="FAST_2"/>
    <property type="match status" value="1"/>
</dbReference>
<dbReference type="GO" id="GO:0000963">
    <property type="term" value="P:mitochondrial RNA processing"/>
    <property type="evidence" value="ECO:0007669"/>
    <property type="project" value="TreeGrafter"/>
</dbReference>
<evidence type="ECO:0000256" key="2">
    <source>
        <dbReference type="ARBA" id="ARBA00023128"/>
    </source>
</evidence>
<dbReference type="Pfam" id="PF06743">
    <property type="entry name" value="FAST_1"/>
    <property type="match status" value="1"/>
</dbReference>
<dbReference type="EMBL" id="CAWUFR010000015">
    <property type="protein sequence ID" value="CAK6954006.1"/>
    <property type="molecule type" value="Genomic_DNA"/>
</dbReference>
<dbReference type="AlphaFoldDB" id="A0AAV1N3V8"/>
<dbReference type="Pfam" id="PF08373">
    <property type="entry name" value="RAP"/>
    <property type="match status" value="1"/>
</dbReference>
<keyword evidence="5" id="KW-0808">Transferase</keyword>
<evidence type="ECO:0000256" key="3">
    <source>
        <dbReference type="SAM" id="MobiDB-lite"/>
    </source>
</evidence>
<dbReference type="InterPro" id="IPR013579">
    <property type="entry name" value="FAST_2"/>
</dbReference>
<reference evidence="5 6" key="1">
    <citation type="submission" date="2024-01" db="EMBL/GenBank/DDBJ databases">
        <authorList>
            <person name="Alioto T."/>
            <person name="Alioto T."/>
            <person name="Gomez Garrido J."/>
        </authorList>
    </citation>
    <scope>NUCLEOTIDE SEQUENCE [LARGE SCALE GENOMIC DNA]</scope>
</reference>
<evidence type="ECO:0000313" key="6">
    <source>
        <dbReference type="Proteomes" id="UP001314229"/>
    </source>
</evidence>
<dbReference type="Proteomes" id="UP001314229">
    <property type="component" value="Unassembled WGS sequence"/>
</dbReference>
<comment type="caution">
    <text evidence="5">The sequence shown here is derived from an EMBL/GenBank/DDBJ whole genome shotgun (WGS) entry which is preliminary data.</text>
</comment>
<dbReference type="InterPro" id="IPR013584">
    <property type="entry name" value="RAP"/>
</dbReference>
<proteinExistence type="predicted"/>
<dbReference type="InterPro" id="IPR050870">
    <property type="entry name" value="FAST_kinase"/>
</dbReference>
<dbReference type="PANTHER" id="PTHR21228:SF70">
    <property type="entry name" value="FAST KINASE DOMAIN-CONTAINING PROTEIN 5, MITOCHONDRIAL"/>
    <property type="match status" value="1"/>
</dbReference>
<dbReference type="GO" id="GO:0035770">
    <property type="term" value="C:ribonucleoprotein granule"/>
    <property type="evidence" value="ECO:0007669"/>
    <property type="project" value="TreeGrafter"/>
</dbReference>
<dbReference type="SMART" id="SM00952">
    <property type="entry name" value="RAP"/>
    <property type="match status" value="1"/>
</dbReference>
<feature type="region of interest" description="Disordered" evidence="3">
    <location>
        <begin position="684"/>
        <end position="704"/>
    </location>
</feature>
<keyword evidence="2" id="KW-0496">Mitochondrion</keyword>
<organism evidence="5 6">
    <name type="scientific">Scomber scombrus</name>
    <name type="common">Atlantic mackerel</name>
    <name type="synonym">Scomber vernalis</name>
    <dbReference type="NCBI Taxonomy" id="13677"/>
    <lineage>
        <taxon>Eukaryota</taxon>
        <taxon>Metazoa</taxon>
        <taxon>Chordata</taxon>
        <taxon>Craniata</taxon>
        <taxon>Vertebrata</taxon>
        <taxon>Euteleostomi</taxon>
        <taxon>Actinopterygii</taxon>
        <taxon>Neopterygii</taxon>
        <taxon>Teleostei</taxon>
        <taxon>Neoteleostei</taxon>
        <taxon>Acanthomorphata</taxon>
        <taxon>Pelagiaria</taxon>
        <taxon>Scombriformes</taxon>
        <taxon>Scombridae</taxon>
        <taxon>Scomber</taxon>
    </lineage>
</organism>
<evidence type="ECO:0000256" key="1">
    <source>
        <dbReference type="ARBA" id="ARBA00004173"/>
    </source>
</evidence>
<gene>
    <name evidence="5" type="ORF">FSCOSCO3_A023811</name>
</gene>
<feature type="compositionally biased region" description="Low complexity" evidence="3">
    <location>
        <begin position="684"/>
        <end position="700"/>
    </location>
</feature>
<evidence type="ECO:0000313" key="5">
    <source>
        <dbReference type="EMBL" id="CAK6954006.1"/>
    </source>
</evidence>
<evidence type="ECO:0000259" key="4">
    <source>
        <dbReference type="PROSITE" id="PS51286"/>
    </source>
</evidence>
<dbReference type="InterPro" id="IPR010622">
    <property type="entry name" value="FAST_Leu-rich"/>
</dbReference>
<dbReference type="GO" id="GO:0044528">
    <property type="term" value="P:regulation of mitochondrial mRNA stability"/>
    <property type="evidence" value="ECO:0007669"/>
    <property type="project" value="InterPro"/>
</dbReference>
<comment type="subcellular location">
    <subcellularLocation>
        <location evidence="1">Mitochondrion</location>
    </subcellularLocation>
</comment>